<proteinExistence type="predicted"/>
<evidence type="ECO:0000313" key="3">
    <source>
        <dbReference type="Proteomes" id="UP000032061"/>
    </source>
</evidence>
<dbReference type="STRING" id="37752.IW18_00590"/>
<keyword evidence="4" id="KW-1185">Reference proteome</keyword>
<evidence type="ECO:0000313" key="1">
    <source>
        <dbReference type="EMBL" id="KIO54549.1"/>
    </source>
</evidence>
<accession>A0A0D0EFR2</accession>
<protein>
    <submittedName>
        <fullName evidence="1">Uncharacterized protein</fullName>
    </submittedName>
</protein>
<dbReference type="AlphaFoldDB" id="A0A0D0EFR2"/>
<name>A0A0D0EFR2_9FLAO</name>
<gene>
    <name evidence="2" type="ORF">B0A73_18490</name>
    <name evidence="1" type="ORF">IW18_00590</name>
</gene>
<evidence type="ECO:0000313" key="2">
    <source>
        <dbReference type="EMBL" id="OXA84612.1"/>
    </source>
</evidence>
<evidence type="ECO:0000313" key="4">
    <source>
        <dbReference type="Proteomes" id="UP000198302"/>
    </source>
</evidence>
<dbReference type="EMBL" id="MUGX01000029">
    <property type="protein sequence ID" value="OXA84612.1"/>
    <property type="molecule type" value="Genomic_DNA"/>
</dbReference>
<organism evidence="1 3">
    <name type="scientific">Flavobacterium hibernum</name>
    <dbReference type="NCBI Taxonomy" id="37752"/>
    <lineage>
        <taxon>Bacteria</taxon>
        <taxon>Pseudomonadati</taxon>
        <taxon>Bacteroidota</taxon>
        <taxon>Flavobacteriia</taxon>
        <taxon>Flavobacteriales</taxon>
        <taxon>Flavobacteriaceae</taxon>
        <taxon>Flavobacterium</taxon>
    </lineage>
</organism>
<reference evidence="2 4" key="2">
    <citation type="submission" date="2016-11" db="EMBL/GenBank/DDBJ databases">
        <title>Whole genomes of Flavobacteriaceae.</title>
        <authorList>
            <person name="Stine C."/>
            <person name="Li C."/>
            <person name="Tadesse D."/>
        </authorList>
    </citation>
    <scope>NUCLEOTIDE SEQUENCE [LARGE SCALE GENOMIC DNA]</scope>
    <source>
        <strain evidence="2 4">ATCC 51468</strain>
    </source>
</reference>
<dbReference type="EMBL" id="JPRK01000002">
    <property type="protein sequence ID" value="KIO54549.1"/>
    <property type="molecule type" value="Genomic_DNA"/>
</dbReference>
<dbReference type="Proteomes" id="UP000032061">
    <property type="component" value="Unassembled WGS sequence"/>
</dbReference>
<sequence length="59" mass="7166">MQERYARDNRGKNFYKPAKIYANSENKILEIKFIAHKKPEYLEVLNQKLQTQSHIFLRL</sequence>
<comment type="caution">
    <text evidence="1">The sequence shown here is derived from an EMBL/GenBank/DDBJ whole genome shotgun (WGS) entry which is preliminary data.</text>
</comment>
<dbReference type="Proteomes" id="UP000198302">
    <property type="component" value="Unassembled WGS sequence"/>
</dbReference>
<reference evidence="1 3" key="1">
    <citation type="submission" date="2015-01" db="EMBL/GenBank/DDBJ databases">
        <title>Genome of Flavobacterium hibernum DSM 12611.</title>
        <authorList>
            <person name="Stropko S.J."/>
            <person name="Pipes S.E."/>
            <person name="Newman J.D."/>
        </authorList>
    </citation>
    <scope>NUCLEOTIDE SEQUENCE [LARGE SCALE GENOMIC DNA]</scope>
    <source>
        <strain evidence="1 3">DSM 12611</strain>
    </source>
</reference>